<dbReference type="AlphaFoldDB" id="A0A7Y9QWB1"/>
<reference evidence="3 4" key="1">
    <citation type="submission" date="2020-07" db="EMBL/GenBank/DDBJ databases">
        <title>Genomic Encyclopedia of Archaeal and Bacterial Type Strains, Phase II (KMG-II): from individual species to whole genera.</title>
        <authorList>
            <person name="Goeker M."/>
        </authorList>
    </citation>
    <scope>NUCLEOTIDE SEQUENCE [LARGE SCALE GENOMIC DNA]</scope>
    <source>
        <strain evidence="3 4">DSM 21226</strain>
    </source>
</reference>
<evidence type="ECO:0000256" key="1">
    <source>
        <dbReference type="SAM" id="SignalP"/>
    </source>
</evidence>
<dbReference type="Gene3D" id="2.130.10.10">
    <property type="entry name" value="YVTN repeat-like/Quinoprotein amine dehydrogenase"/>
    <property type="match status" value="1"/>
</dbReference>
<dbReference type="Proteomes" id="UP000518288">
    <property type="component" value="Unassembled WGS sequence"/>
</dbReference>
<sequence>MRHLLAMACLTAVAGCALPPAEPPAQTRRETLWAVTDTAELLRFNAGQPQKVLQRLPLQGLAPGEQLVGIDYRVAKGVLYALTSGGQLCTLDTVTGQLRPVGAAVPALKQAGRTGFDFNPVADRVRVVTESGQNLRLHPDTGALAATDPPLQWPAGTPRIAGAGYTYNTKNDKLTTNYAVDLATGSLVTQGSPESVQPAVSPNTGRLFTVGPMGTGPVDDVAFDITDTDNTALAALRQQGRTRLHVLDLATGRATLLGTVGNGQALWGMAIEP</sequence>
<feature type="domain" description="DUF4394" evidence="2">
    <location>
        <begin position="41"/>
        <end position="270"/>
    </location>
</feature>
<dbReference type="InterPro" id="IPR015943">
    <property type="entry name" value="WD40/YVTN_repeat-like_dom_sf"/>
</dbReference>
<organism evidence="3 4">
    <name type="scientific">Sphaerotilus montanus</name>
    <dbReference type="NCBI Taxonomy" id="522889"/>
    <lineage>
        <taxon>Bacteria</taxon>
        <taxon>Pseudomonadati</taxon>
        <taxon>Pseudomonadota</taxon>
        <taxon>Betaproteobacteria</taxon>
        <taxon>Burkholderiales</taxon>
        <taxon>Sphaerotilaceae</taxon>
        <taxon>Sphaerotilus</taxon>
    </lineage>
</organism>
<dbReference type="SUPFAM" id="SSF50998">
    <property type="entry name" value="Quinoprotein alcohol dehydrogenase-like"/>
    <property type="match status" value="1"/>
</dbReference>
<dbReference type="RefSeq" id="WP_246332494.1">
    <property type="nucleotide sequence ID" value="NZ_JACCFH010000001.1"/>
</dbReference>
<evidence type="ECO:0000259" key="2">
    <source>
        <dbReference type="Pfam" id="PF14339"/>
    </source>
</evidence>
<keyword evidence="1" id="KW-0732">Signal</keyword>
<feature type="chain" id="PRO_5030514011" description="DUF4394 domain-containing protein" evidence="1">
    <location>
        <begin position="18"/>
        <end position="273"/>
    </location>
</feature>
<evidence type="ECO:0000313" key="3">
    <source>
        <dbReference type="EMBL" id="NYG32658.1"/>
    </source>
</evidence>
<gene>
    <name evidence="3" type="ORF">BDD16_001644</name>
</gene>
<name>A0A7Y9QWB1_9BURK</name>
<comment type="caution">
    <text evidence="3">The sequence shown here is derived from an EMBL/GenBank/DDBJ whole genome shotgun (WGS) entry which is preliminary data.</text>
</comment>
<dbReference type="PROSITE" id="PS51257">
    <property type="entry name" value="PROKAR_LIPOPROTEIN"/>
    <property type="match status" value="1"/>
</dbReference>
<accession>A0A7Y9QWB1</accession>
<dbReference type="InterPro" id="IPR011047">
    <property type="entry name" value="Quinoprotein_ADH-like_sf"/>
</dbReference>
<dbReference type="InterPro" id="IPR025507">
    <property type="entry name" value="DUF4394"/>
</dbReference>
<proteinExistence type="predicted"/>
<protein>
    <recommendedName>
        <fullName evidence="2">DUF4394 domain-containing protein</fullName>
    </recommendedName>
</protein>
<evidence type="ECO:0000313" key="4">
    <source>
        <dbReference type="Proteomes" id="UP000518288"/>
    </source>
</evidence>
<dbReference type="EMBL" id="JACCFH010000001">
    <property type="protein sequence ID" value="NYG32658.1"/>
    <property type="molecule type" value="Genomic_DNA"/>
</dbReference>
<dbReference type="Pfam" id="PF14339">
    <property type="entry name" value="DUF4394"/>
    <property type="match status" value="1"/>
</dbReference>
<keyword evidence="4" id="KW-1185">Reference proteome</keyword>
<feature type="signal peptide" evidence="1">
    <location>
        <begin position="1"/>
        <end position="17"/>
    </location>
</feature>